<dbReference type="STRING" id="713585.THITH_10775"/>
<keyword evidence="1" id="KW-0812">Transmembrane</keyword>
<protein>
    <recommendedName>
        <fullName evidence="4">Cobalt transporter</fullName>
    </recommendedName>
</protein>
<dbReference type="EMBL" id="CP007029">
    <property type="protein sequence ID" value="AHE98649.1"/>
    <property type="molecule type" value="Genomic_DNA"/>
</dbReference>
<organism evidence="2 3">
    <name type="scientific">Thioalkalivibrio paradoxus ARh 1</name>
    <dbReference type="NCBI Taxonomy" id="713585"/>
    <lineage>
        <taxon>Bacteria</taxon>
        <taxon>Pseudomonadati</taxon>
        <taxon>Pseudomonadota</taxon>
        <taxon>Gammaproteobacteria</taxon>
        <taxon>Chromatiales</taxon>
        <taxon>Ectothiorhodospiraceae</taxon>
        <taxon>Thioalkalivibrio</taxon>
    </lineage>
</organism>
<feature type="transmembrane region" description="Helical" evidence="1">
    <location>
        <begin position="112"/>
        <end position="133"/>
    </location>
</feature>
<evidence type="ECO:0000256" key="1">
    <source>
        <dbReference type="SAM" id="Phobius"/>
    </source>
</evidence>
<accession>W0DJ68</accession>
<gene>
    <name evidence="2" type="ORF">THITH_10775</name>
</gene>
<reference evidence="2 3" key="1">
    <citation type="submission" date="2013-12" db="EMBL/GenBank/DDBJ databases">
        <authorList>
            <consortium name="DOE Joint Genome Institute"/>
            <person name="Muyzer G."/>
            <person name="Huntemann M."/>
            <person name="Han J."/>
            <person name="Chen A."/>
            <person name="Kyrpides N."/>
            <person name="Mavromatis K."/>
            <person name="Markowitz V."/>
            <person name="Palaniappan K."/>
            <person name="Ivanova N."/>
            <person name="Schaumberg A."/>
            <person name="Pati A."/>
            <person name="Liolios K."/>
            <person name="Nordberg H.P."/>
            <person name="Cantor M.N."/>
            <person name="Hua S.X."/>
            <person name="Woyke T."/>
        </authorList>
    </citation>
    <scope>NUCLEOTIDE SEQUENCE [LARGE SCALE GENOMIC DNA]</scope>
    <source>
        <strain evidence="2 3">ARh 1</strain>
    </source>
</reference>
<dbReference type="OrthoDB" id="5785194at2"/>
<dbReference type="Proteomes" id="UP000005289">
    <property type="component" value="Chromosome"/>
</dbReference>
<dbReference type="AlphaFoldDB" id="W0DJ68"/>
<proteinExistence type="predicted"/>
<evidence type="ECO:0000313" key="3">
    <source>
        <dbReference type="Proteomes" id="UP000005289"/>
    </source>
</evidence>
<keyword evidence="1" id="KW-1133">Transmembrane helix</keyword>
<feature type="transmembrane region" description="Helical" evidence="1">
    <location>
        <begin position="71"/>
        <end position="89"/>
    </location>
</feature>
<name>W0DJ68_9GAMM</name>
<feature type="transmembrane region" description="Helical" evidence="1">
    <location>
        <begin position="39"/>
        <end position="59"/>
    </location>
</feature>
<keyword evidence="1" id="KW-0472">Membrane</keyword>
<dbReference type="RefSeq" id="WP_006748156.1">
    <property type="nucleotide sequence ID" value="NZ_CP007029.1"/>
</dbReference>
<sequence>MTAVTHPSAVGAPGLPPETRAARLASLGIAGVVLMSGNVLAPAAVALLPGFLVLLGFWLTGGFPWRRAAGLVWRLKWFYLSLLVFFGWLQGPSQPDVAWGAMLPSLPGLGEAAIRIAALALVVGWVAWFTTAFDRPAQIAGLLRWLNLLRPLGIRGERFARRLFLALDYFEHQHRHYREFRDRCSGTRWRRLMAGREFLVKGLDRALSGRPVSDAVAPAPAERAGGPDPAATRAGLAWQVSLLWVAGLSAIVIRSAAIGPLA</sequence>
<dbReference type="KEGG" id="tti:THITH_10775"/>
<evidence type="ECO:0000313" key="2">
    <source>
        <dbReference type="EMBL" id="AHE98649.1"/>
    </source>
</evidence>
<dbReference type="HOGENOM" id="CLU_1061471_0_0_6"/>
<evidence type="ECO:0008006" key="4">
    <source>
        <dbReference type="Google" id="ProtNLM"/>
    </source>
</evidence>
<keyword evidence="3" id="KW-1185">Reference proteome</keyword>